<dbReference type="Proteomes" id="UP000784294">
    <property type="component" value="Unassembled WGS sequence"/>
</dbReference>
<gene>
    <name evidence="3" type="ORF">PXEA_LOCUS29436</name>
</gene>
<feature type="transmembrane region" description="Helical" evidence="2">
    <location>
        <begin position="7"/>
        <end position="36"/>
    </location>
</feature>
<keyword evidence="4" id="KW-1185">Reference proteome</keyword>
<organism evidence="3 4">
    <name type="scientific">Protopolystoma xenopodis</name>
    <dbReference type="NCBI Taxonomy" id="117903"/>
    <lineage>
        <taxon>Eukaryota</taxon>
        <taxon>Metazoa</taxon>
        <taxon>Spiralia</taxon>
        <taxon>Lophotrochozoa</taxon>
        <taxon>Platyhelminthes</taxon>
        <taxon>Monogenea</taxon>
        <taxon>Polyopisthocotylea</taxon>
        <taxon>Polystomatidea</taxon>
        <taxon>Polystomatidae</taxon>
        <taxon>Protopolystoma</taxon>
    </lineage>
</organism>
<sequence length="267" mass="29222">MIGYSRLFCSLGAAVPVTFVHFNLICQGLCLLKLLWCLLTWDQANLWGFCDNFECSSLLRLGWVVEFRLEANNSGPLCVASVVCSWILTQSQFELLPLVPSPRKHSHLVALPTASSTFLPTTSTSLAILHARIRRPSEMDLHSRRSVGSSKLWGAGLISFCIRAHVAGFLILVLLHQRLPGAQAVSASHPDQRGEHSASRTRHGDYHSLQANDLFSGPGQQMAPWRSGTNGSRGAGSGPRDKYLRLKGRQKYTSSLKDSAGAGARSR</sequence>
<evidence type="ECO:0000313" key="4">
    <source>
        <dbReference type="Proteomes" id="UP000784294"/>
    </source>
</evidence>
<reference evidence="3" key="1">
    <citation type="submission" date="2018-11" db="EMBL/GenBank/DDBJ databases">
        <authorList>
            <consortium name="Pathogen Informatics"/>
        </authorList>
    </citation>
    <scope>NUCLEOTIDE SEQUENCE</scope>
</reference>
<evidence type="ECO:0000256" key="1">
    <source>
        <dbReference type="SAM" id="MobiDB-lite"/>
    </source>
</evidence>
<keyword evidence="2" id="KW-0472">Membrane</keyword>
<dbReference type="EMBL" id="CAAALY010251166">
    <property type="protein sequence ID" value="VEL35996.1"/>
    <property type="molecule type" value="Genomic_DNA"/>
</dbReference>
<feature type="region of interest" description="Disordered" evidence="1">
    <location>
        <begin position="209"/>
        <end position="267"/>
    </location>
</feature>
<keyword evidence="2" id="KW-0812">Transmembrane</keyword>
<name>A0A448XGC0_9PLAT</name>
<dbReference type="AlphaFoldDB" id="A0A448XGC0"/>
<protein>
    <submittedName>
        <fullName evidence="3">Uncharacterized protein</fullName>
    </submittedName>
</protein>
<comment type="caution">
    <text evidence="3">The sequence shown here is derived from an EMBL/GenBank/DDBJ whole genome shotgun (WGS) entry which is preliminary data.</text>
</comment>
<accession>A0A448XGC0</accession>
<keyword evidence="2" id="KW-1133">Transmembrane helix</keyword>
<evidence type="ECO:0000256" key="2">
    <source>
        <dbReference type="SAM" id="Phobius"/>
    </source>
</evidence>
<feature type="non-terminal residue" evidence="3">
    <location>
        <position position="1"/>
    </location>
</feature>
<proteinExistence type="predicted"/>
<evidence type="ECO:0000313" key="3">
    <source>
        <dbReference type="EMBL" id="VEL35996.1"/>
    </source>
</evidence>